<keyword evidence="15" id="KW-1185">Reference proteome</keyword>
<evidence type="ECO:0000256" key="3">
    <source>
        <dbReference type="ARBA" id="ARBA00005189"/>
    </source>
</evidence>
<evidence type="ECO:0000256" key="2">
    <source>
        <dbReference type="ARBA" id="ARBA00004916"/>
    </source>
</evidence>
<evidence type="ECO:0000313" key="14">
    <source>
        <dbReference type="EMBL" id="KAF7627210.1"/>
    </source>
</evidence>
<dbReference type="AlphaFoldDB" id="A0A8S9Z9S2"/>
<evidence type="ECO:0000313" key="15">
    <source>
        <dbReference type="Proteomes" id="UP000605970"/>
    </source>
</evidence>
<gene>
    <name evidence="14" type="ORF">Mgra_00009492</name>
</gene>
<dbReference type="Pfam" id="PF03034">
    <property type="entry name" value="PSS"/>
    <property type="match status" value="2"/>
</dbReference>
<evidence type="ECO:0000256" key="11">
    <source>
        <dbReference type="ARBA" id="ARBA00023264"/>
    </source>
</evidence>
<dbReference type="InterPro" id="IPR004277">
    <property type="entry name" value="PSS"/>
</dbReference>
<feature type="transmembrane region" description="Helical" evidence="12">
    <location>
        <begin position="458"/>
        <end position="476"/>
    </location>
</feature>
<feature type="transmembrane region" description="Helical" evidence="12">
    <location>
        <begin position="139"/>
        <end position="160"/>
    </location>
</feature>
<dbReference type="EMBL" id="JABEBT010000161">
    <property type="protein sequence ID" value="KAF7627210.1"/>
    <property type="molecule type" value="Genomic_DNA"/>
</dbReference>
<evidence type="ECO:0000256" key="12">
    <source>
        <dbReference type="RuleBase" id="RU368094"/>
    </source>
</evidence>
<comment type="similarity">
    <text evidence="4 12">Belongs to the phosphatidyl serine synthase family.</text>
</comment>
<dbReference type="PANTHER" id="PTHR15362">
    <property type="entry name" value="PHOSPHATIDYLINOSITOL SYNTHASE"/>
    <property type="match status" value="1"/>
</dbReference>
<comment type="function">
    <text evidence="12">Catalyzes a base-exchange reaction in which the polar head group of phosphatidylethanolamine (PE) is replaced by L-serine.</text>
</comment>
<organism evidence="14 15">
    <name type="scientific">Meloidogyne graminicola</name>
    <dbReference type="NCBI Taxonomy" id="189291"/>
    <lineage>
        <taxon>Eukaryota</taxon>
        <taxon>Metazoa</taxon>
        <taxon>Ecdysozoa</taxon>
        <taxon>Nematoda</taxon>
        <taxon>Chromadorea</taxon>
        <taxon>Rhabditida</taxon>
        <taxon>Tylenchina</taxon>
        <taxon>Tylenchomorpha</taxon>
        <taxon>Tylenchoidea</taxon>
        <taxon>Meloidogynidae</taxon>
        <taxon>Meloidogyninae</taxon>
        <taxon>Meloidogyne</taxon>
    </lineage>
</organism>
<feature type="transmembrane region" description="Helical" evidence="12">
    <location>
        <begin position="392"/>
        <end position="411"/>
    </location>
</feature>
<evidence type="ECO:0000256" key="5">
    <source>
        <dbReference type="ARBA" id="ARBA00022679"/>
    </source>
</evidence>
<dbReference type="OrthoDB" id="10265393at2759"/>
<comment type="subcellular location">
    <subcellularLocation>
        <location evidence="1 12">Endoplasmic reticulum membrane</location>
        <topology evidence="1 12">Multi-pass membrane protein</topology>
    </subcellularLocation>
</comment>
<evidence type="ECO:0000256" key="6">
    <source>
        <dbReference type="ARBA" id="ARBA00022692"/>
    </source>
</evidence>
<feature type="region of interest" description="Disordered" evidence="13">
    <location>
        <begin position="1"/>
        <end position="52"/>
    </location>
</feature>
<comment type="catalytic activity">
    <reaction evidence="12">
        <text>a 1,2-diacyl-sn-glycero-3-phosphoethanolamine + L-serine = a 1,2-diacyl-sn-glycero-3-phospho-L-serine + ethanolamine</text>
        <dbReference type="Rhea" id="RHEA:27606"/>
        <dbReference type="ChEBI" id="CHEBI:33384"/>
        <dbReference type="ChEBI" id="CHEBI:57262"/>
        <dbReference type="ChEBI" id="CHEBI:57603"/>
        <dbReference type="ChEBI" id="CHEBI:64612"/>
        <dbReference type="EC" id="2.7.8.29"/>
    </reaction>
</comment>
<sequence length="564" mass="65071">MNSTTSKIEDSDRLYSETNGSDNGETDLDSGDECSSPETNKGSRRKFKHRTPTETERLHFRLINERVVNDITLEALYKPHTLTVLCLLCAYLIYDVLYRKELGSTDINVFRGLKALFILFLVISAMIFPNGPFIRPHPIIWRIIFGISVLYALLLQFTLYQSYDDVKAVLSWIDPVGLSHRNLTEKEYAINCTDVSFSRIWSHLDIFAVGHFLGWAMKALMIRHTIVCWYISISWELTELVFAHLLPNFQECWWDAIILDVLICNGLGILFGNWVCRFLEMRQFHWESIKNIRTIHGKLRRAVLQFTPESWITVNWLKGSALSTTKNKKEETLNTAQSFTPENKNNSSKILENNKLYLSSPTSLRSAAIVAAEARGKVSIWASTWAGLKRCIAIYMFIMIWLATELNVFFLKHVLSVDTSHPVVFWHIILICLICAPTIRQYYIYVTDPKVKRMGMQCWLYAVICALEASICVKFGREQLPSVKLWLIGLWISFLAIGTIFCVWISIWWTKYQMLTQEVEIRGGGIRDCYLDSSNENLGAIQDDVHKRRKKLKICSSDEVLLKN</sequence>
<accession>A0A8S9Z9S2</accession>
<dbReference type="PANTHER" id="PTHR15362:SF39">
    <property type="entry name" value="PHOSPHATIDYLSERINE SYNTHASE"/>
    <property type="match status" value="1"/>
</dbReference>
<evidence type="ECO:0000256" key="4">
    <source>
        <dbReference type="ARBA" id="ARBA00008671"/>
    </source>
</evidence>
<keyword evidence="12" id="KW-0444">Lipid biosynthesis</keyword>
<keyword evidence="10 12" id="KW-0472">Membrane</keyword>
<evidence type="ECO:0000256" key="7">
    <source>
        <dbReference type="ARBA" id="ARBA00022824"/>
    </source>
</evidence>
<feature type="transmembrane region" description="Helical" evidence="12">
    <location>
        <begin position="423"/>
        <end position="446"/>
    </location>
</feature>
<comment type="pathway">
    <text evidence="3">Lipid metabolism.</text>
</comment>
<keyword evidence="5 12" id="KW-0808">Transferase</keyword>
<comment type="caution">
    <text evidence="14">The sequence shown here is derived from an EMBL/GenBank/DDBJ whole genome shotgun (WGS) entry which is preliminary data.</text>
</comment>
<evidence type="ECO:0000256" key="13">
    <source>
        <dbReference type="SAM" id="MobiDB-lite"/>
    </source>
</evidence>
<feature type="transmembrane region" description="Helical" evidence="12">
    <location>
        <begin position="488"/>
        <end position="509"/>
    </location>
</feature>
<dbReference type="GO" id="GO:0106245">
    <property type="term" value="F:L-serine-phosphatidylethanolamine phosphatidyltransferase activity"/>
    <property type="evidence" value="ECO:0007669"/>
    <property type="project" value="UniProtKB-UniRule"/>
</dbReference>
<dbReference type="EC" id="2.7.8.29" evidence="12"/>
<evidence type="ECO:0000256" key="10">
    <source>
        <dbReference type="ARBA" id="ARBA00023136"/>
    </source>
</evidence>
<dbReference type="GO" id="GO:0005789">
    <property type="term" value="C:endoplasmic reticulum membrane"/>
    <property type="evidence" value="ECO:0007669"/>
    <property type="project" value="UniProtKB-SubCell"/>
</dbReference>
<comment type="pathway">
    <text evidence="2 12">Phospholipid metabolism; phosphatidylserine biosynthesis.</text>
</comment>
<proteinExistence type="inferred from homology"/>
<keyword evidence="6 12" id="KW-0812">Transmembrane</keyword>
<keyword evidence="12" id="KW-0594">Phospholipid biosynthesis</keyword>
<protein>
    <recommendedName>
        <fullName evidence="12">Phosphatidylserine synthase</fullName>
        <ecNumber evidence="12">2.7.8.29</ecNumber>
    </recommendedName>
    <alternativeName>
        <fullName evidence="12">Serine-exchange enzyme</fullName>
    </alternativeName>
</protein>
<evidence type="ECO:0000256" key="1">
    <source>
        <dbReference type="ARBA" id="ARBA00004477"/>
    </source>
</evidence>
<feature type="transmembrane region" description="Helical" evidence="12">
    <location>
        <begin position="227"/>
        <end position="247"/>
    </location>
</feature>
<feature type="transmembrane region" description="Helical" evidence="12">
    <location>
        <begin position="253"/>
        <end position="276"/>
    </location>
</feature>
<keyword evidence="9 12" id="KW-0443">Lipid metabolism</keyword>
<feature type="transmembrane region" description="Helical" evidence="12">
    <location>
        <begin position="109"/>
        <end position="127"/>
    </location>
</feature>
<reference evidence="14" key="1">
    <citation type="journal article" date="2020" name="Ecol. Evol.">
        <title>Genome structure and content of the rice root-knot nematode (Meloidogyne graminicola).</title>
        <authorList>
            <person name="Phan N.T."/>
            <person name="Danchin E.G.J."/>
            <person name="Klopp C."/>
            <person name="Perfus-Barbeoch L."/>
            <person name="Kozlowski D.K."/>
            <person name="Koutsovoulos G.D."/>
            <person name="Lopez-Roques C."/>
            <person name="Bouchez O."/>
            <person name="Zahm M."/>
            <person name="Besnard G."/>
            <person name="Bellafiore S."/>
        </authorList>
    </citation>
    <scope>NUCLEOTIDE SEQUENCE</scope>
    <source>
        <strain evidence="14">VN-18</strain>
    </source>
</reference>
<dbReference type="Proteomes" id="UP000605970">
    <property type="component" value="Unassembled WGS sequence"/>
</dbReference>
<keyword evidence="11 12" id="KW-1208">Phospholipid metabolism</keyword>
<name>A0A8S9Z9S2_9BILA</name>
<dbReference type="GO" id="GO:0006659">
    <property type="term" value="P:phosphatidylserine biosynthetic process"/>
    <property type="evidence" value="ECO:0007669"/>
    <property type="project" value="UniProtKB-UniRule"/>
</dbReference>
<keyword evidence="7 12" id="KW-0256">Endoplasmic reticulum</keyword>
<evidence type="ECO:0000256" key="8">
    <source>
        <dbReference type="ARBA" id="ARBA00022989"/>
    </source>
</evidence>
<keyword evidence="8 12" id="KW-1133">Transmembrane helix</keyword>
<evidence type="ECO:0000256" key="9">
    <source>
        <dbReference type="ARBA" id="ARBA00023098"/>
    </source>
</evidence>